<dbReference type="InterPro" id="IPR036719">
    <property type="entry name" value="Neuro-gated_channel_TM_sf"/>
</dbReference>
<comment type="caution">
    <text evidence="12">Lacks conserved residue(s) required for the propagation of feature annotation.</text>
</comment>
<evidence type="ECO:0000256" key="10">
    <source>
        <dbReference type="ARBA" id="ARBA00023303"/>
    </source>
</evidence>
<evidence type="ECO:0000313" key="16">
    <source>
        <dbReference type="Proteomes" id="UP000593567"/>
    </source>
</evidence>
<dbReference type="Gene3D" id="2.70.170.10">
    <property type="entry name" value="Neurotransmitter-gated ion-channel ligand-binding domain"/>
    <property type="match status" value="1"/>
</dbReference>
<evidence type="ECO:0000256" key="9">
    <source>
        <dbReference type="ARBA" id="ARBA00023286"/>
    </source>
</evidence>
<evidence type="ECO:0000256" key="5">
    <source>
        <dbReference type="ARBA" id="ARBA00023018"/>
    </source>
</evidence>
<name>A0A7J7IXX4_BUGNE</name>
<evidence type="ECO:0000256" key="7">
    <source>
        <dbReference type="ARBA" id="ARBA00023136"/>
    </source>
</evidence>
<evidence type="ECO:0000313" key="15">
    <source>
        <dbReference type="EMBL" id="KAF6018396.1"/>
    </source>
</evidence>
<sequence length="343" mass="39461">MFKNHNIKFDVNVTYTDEVDLIKHLLDHYDNRARPVLNSSHTVQVLLRITPTLISDLVWVDERLTWDLLTYNNLTNIIIPPNIIWVPDVILYNNVDGYGESFKSKALVNYKGEVLWGPPNRYHASCKIDLKYFPFDVQKCTLKFGSWMYDETQLNLSALVNEVCLDLYMPNGEWHLNGVTVNRPCKGGINPRIKHFMFKRLARYLGATDIVQSYMNREAPAVVCQSDIDSGLSCSVDSPNLHQENGYIRSTSTNKLHGNNQVEGSSSSRSQDVSTALITELRQLTRFCHQKRKSNSVAEEWKLLAILLDRMFFVIYATFTSLITLTILILVPLKGEWFNKYMN</sequence>
<dbReference type="InterPro" id="IPR036734">
    <property type="entry name" value="Neur_chan_lig-bd_sf"/>
</dbReference>
<keyword evidence="10 12" id="KW-0407">Ion channel</keyword>
<dbReference type="GO" id="GO:0004888">
    <property type="term" value="F:transmembrane signaling receptor activity"/>
    <property type="evidence" value="ECO:0007669"/>
    <property type="project" value="InterPro"/>
</dbReference>
<evidence type="ECO:0000259" key="14">
    <source>
        <dbReference type="Pfam" id="PF02931"/>
    </source>
</evidence>
<keyword evidence="9" id="KW-1071">Ligand-gated ion channel</keyword>
<keyword evidence="4 12" id="KW-1133">Transmembrane helix</keyword>
<organism evidence="15 16">
    <name type="scientific">Bugula neritina</name>
    <name type="common">Brown bryozoan</name>
    <name type="synonym">Sertularia neritina</name>
    <dbReference type="NCBI Taxonomy" id="10212"/>
    <lineage>
        <taxon>Eukaryota</taxon>
        <taxon>Metazoa</taxon>
        <taxon>Spiralia</taxon>
        <taxon>Lophotrochozoa</taxon>
        <taxon>Bryozoa</taxon>
        <taxon>Gymnolaemata</taxon>
        <taxon>Cheilostomatida</taxon>
        <taxon>Flustrina</taxon>
        <taxon>Buguloidea</taxon>
        <taxon>Bugulidae</taxon>
        <taxon>Bugula</taxon>
    </lineage>
</organism>
<evidence type="ECO:0000256" key="1">
    <source>
        <dbReference type="ARBA" id="ARBA00022448"/>
    </source>
</evidence>
<protein>
    <recommendedName>
        <fullName evidence="14">Neurotransmitter-gated ion-channel ligand-binding domain-containing protein</fullName>
    </recommendedName>
</protein>
<gene>
    <name evidence="15" type="ORF">EB796_023301</name>
</gene>
<keyword evidence="16" id="KW-1185">Reference proteome</keyword>
<accession>A0A7J7IXX4</accession>
<dbReference type="InterPro" id="IPR006201">
    <property type="entry name" value="Neur_channel"/>
</dbReference>
<proteinExistence type="inferred from homology"/>
<dbReference type="Proteomes" id="UP000593567">
    <property type="component" value="Unassembled WGS sequence"/>
</dbReference>
<keyword evidence="2" id="KW-1003">Cell membrane</keyword>
<evidence type="ECO:0000256" key="12">
    <source>
        <dbReference type="RuleBase" id="RU000687"/>
    </source>
</evidence>
<dbReference type="OrthoDB" id="5975154at2759"/>
<comment type="similarity">
    <text evidence="12">Belongs to the ligand-gated ion channel (TC 1.A.9) family.</text>
</comment>
<evidence type="ECO:0000256" key="3">
    <source>
        <dbReference type="ARBA" id="ARBA00022692"/>
    </source>
</evidence>
<dbReference type="PROSITE" id="PS00236">
    <property type="entry name" value="NEUROTR_ION_CHANNEL"/>
    <property type="match status" value="1"/>
</dbReference>
<keyword evidence="1 12" id="KW-0813">Transport</keyword>
<dbReference type="SUPFAM" id="SSF90112">
    <property type="entry name" value="Neurotransmitter-gated ion-channel transmembrane pore"/>
    <property type="match status" value="1"/>
</dbReference>
<dbReference type="GO" id="GO:0022848">
    <property type="term" value="F:acetylcholine-gated monoatomic cation-selective channel activity"/>
    <property type="evidence" value="ECO:0007669"/>
    <property type="project" value="InterPro"/>
</dbReference>
<dbReference type="SUPFAM" id="SSF63712">
    <property type="entry name" value="Nicotinic receptor ligand binding domain-like"/>
    <property type="match status" value="1"/>
</dbReference>
<evidence type="ECO:0000256" key="2">
    <source>
        <dbReference type="ARBA" id="ARBA00022475"/>
    </source>
</evidence>
<evidence type="ECO:0000256" key="6">
    <source>
        <dbReference type="ARBA" id="ARBA00023065"/>
    </source>
</evidence>
<reference evidence="15" key="1">
    <citation type="submission" date="2020-06" db="EMBL/GenBank/DDBJ databases">
        <title>Draft genome of Bugula neritina, a colonial animal packing powerful symbionts and potential medicines.</title>
        <authorList>
            <person name="Rayko M."/>
        </authorList>
    </citation>
    <scope>NUCLEOTIDE SEQUENCE [LARGE SCALE GENOMIC DNA]</scope>
    <source>
        <strain evidence="15">Kwan_BN1</strain>
    </source>
</reference>
<dbReference type="PANTHER" id="PTHR18945">
    <property type="entry name" value="NEUROTRANSMITTER GATED ION CHANNEL"/>
    <property type="match status" value="1"/>
</dbReference>
<keyword evidence="5" id="KW-0770">Synapse</keyword>
<dbReference type="AlphaFoldDB" id="A0A7J7IXX4"/>
<keyword evidence="7 12" id="KW-0472">Membrane</keyword>
<feature type="domain" description="Neurotransmitter-gated ion-channel ligand-binding" evidence="14">
    <location>
        <begin position="54"/>
        <end position="183"/>
    </location>
</feature>
<dbReference type="PRINTS" id="PR00252">
    <property type="entry name" value="NRIONCHANNEL"/>
</dbReference>
<keyword evidence="3 12" id="KW-0812">Transmembrane</keyword>
<dbReference type="InterPro" id="IPR018000">
    <property type="entry name" value="Neurotransmitter_ion_chnl_CS"/>
</dbReference>
<dbReference type="PRINTS" id="PR00254">
    <property type="entry name" value="NICOTINICR"/>
</dbReference>
<dbReference type="FunFam" id="2.70.170.10:FF:000028">
    <property type="entry name" value="AcetylCholine Receptor"/>
    <property type="match status" value="1"/>
</dbReference>
<dbReference type="InterPro" id="IPR038050">
    <property type="entry name" value="Neuro_actylchol_rec"/>
</dbReference>
<dbReference type="GO" id="GO:0045211">
    <property type="term" value="C:postsynaptic membrane"/>
    <property type="evidence" value="ECO:0007669"/>
    <property type="project" value="InterPro"/>
</dbReference>
<feature type="transmembrane region" description="Helical" evidence="12">
    <location>
        <begin position="311"/>
        <end position="333"/>
    </location>
</feature>
<keyword evidence="6 12" id="KW-0406">Ion transport</keyword>
<evidence type="ECO:0000256" key="11">
    <source>
        <dbReference type="ARBA" id="ARBA00034099"/>
    </source>
</evidence>
<dbReference type="Pfam" id="PF02931">
    <property type="entry name" value="Neur_chan_LBD"/>
    <property type="match status" value="1"/>
</dbReference>
<evidence type="ECO:0000256" key="4">
    <source>
        <dbReference type="ARBA" id="ARBA00022989"/>
    </source>
</evidence>
<dbReference type="InterPro" id="IPR006202">
    <property type="entry name" value="Neur_chan_lig-bd"/>
</dbReference>
<feature type="region of interest" description="Disordered" evidence="13">
    <location>
        <begin position="252"/>
        <end position="271"/>
    </location>
</feature>
<comment type="caution">
    <text evidence="15">The sequence shown here is derived from an EMBL/GenBank/DDBJ whole genome shotgun (WGS) entry which is preliminary data.</text>
</comment>
<dbReference type="Gene3D" id="1.20.58.390">
    <property type="entry name" value="Neurotransmitter-gated ion-channel transmembrane domain"/>
    <property type="match status" value="1"/>
</dbReference>
<dbReference type="InterPro" id="IPR002394">
    <property type="entry name" value="Nicotinic_acetylcholine_rcpt"/>
</dbReference>
<comment type="subcellular location">
    <subcellularLocation>
        <location evidence="11">Synaptic cell membrane</location>
        <topology evidence="11">Multi-pass membrane protein</topology>
    </subcellularLocation>
</comment>
<keyword evidence="8" id="KW-0675">Receptor</keyword>
<evidence type="ECO:0000256" key="8">
    <source>
        <dbReference type="ARBA" id="ARBA00023170"/>
    </source>
</evidence>
<dbReference type="EMBL" id="VXIV02003313">
    <property type="protein sequence ID" value="KAF6018396.1"/>
    <property type="molecule type" value="Genomic_DNA"/>
</dbReference>
<evidence type="ECO:0000256" key="13">
    <source>
        <dbReference type="SAM" id="MobiDB-lite"/>
    </source>
</evidence>